<accession>A0A0F9GXN0</accession>
<protein>
    <submittedName>
        <fullName evidence="1">Uncharacterized protein</fullName>
    </submittedName>
</protein>
<dbReference type="EMBL" id="LAZR01016658">
    <property type="protein sequence ID" value="KKM03549.1"/>
    <property type="molecule type" value="Genomic_DNA"/>
</dbReference>
<organism evidence="1">
    <name type="scientific">marine sediment metagenome</name>
    <dbReference type="NCBI Taxonomy" id="412755"/>
    <lineage>
        <taxon>unclassified sequences</taxon>
        <taxon>metagenomes</taxon>
        <taxon>ecological metagenomes</taxon>
    </lineage>
</organism>
<proteinExistence type="predicted"/>
<sequence length="80" mass="9554">MFNFIRRFIRGLFGTQPKKKYYKGIPIKWCRALILKDLRCKYTGRFCNPGKLVTYPCPVALRYLNREFNYYSAGTSELQM</sequence>
<evidence type="ECO:0000313" key="1">
    <source>
        <dbReference type="EMBL" id="KKM03549.1"/>
    </source>
</evidence>
<dbReference type="AlphaFoldDB" id="A0A0F9GXN0"/>
<gene>
    <name evidence="1" type="ORF">LCGC14_1773300</name>
</gene>
<name>A0A0F9GXN0_9ZZZZ</name>
<reference evidence="1" key="1">
    <citation type="journal article" date="2015" name="Nature">
        <title>Complex archaea that bridge the gap between prokaryotes and eukaryotes.</title>
        <authorList>
            <person name="Spang A."/>
            <person name="Saw J.H."/>
            <person name="Jorgensen S.L."/>
            <person name="Zaremba-Niedzwiedzka K."/>
            <person name="Martijn J."/>
            <person name="Lind A.E."/>
            <person name="van Eijk R."/>
            <person name="Schleper C."/>
            <person name="Guy L."/>
            <person name="Ettema T.J."/>
        </authorList>
    </citation>
    <scope>NUCLEOTIDE SEQUENCE</scope>
</reference>
<comment type="caution">
    <text evidence="1">The sequence shown here is derived from an EMBL/GenBank/DDBJ whole genome shotgun (WGS) entry which is preliminary data.</text>
</comment>